<dbReference type="HAMAP" id="MF_01251">
    <property type="entry name" value="UPF0313"/>
    <property type="match status" value="1"/>
</dbReference>
<proteinExistence type="inferred from homology"/>
<organism evidence="8 9">
    <name type="scientific">Candidatus Desulfatibia vada</name>
    <dbReference type="NCBI Taxonomy" id="2841696"/>
    <lineage>
        <taxon>Bacteria</taxon>
        <taxon>Pseudomonadati</taxon>
        <taxon>Thermodesulfobacteriota</taxon>
        <taxon>Desulfobacteria</taxon>
        <taxon>Desulfobacterales</taxon>
        <taxon>Desulfobacterales incertae sedis</taxon>
        <taxon>Candidatus Desulfatibia</taxon>
    </lineage>
</organism>
<comment type="cofactor">
    <cofactor evidence="6">
        <name>[4Fe-4S] cluster</name>
        <dbReference type="ChEBI" id="CHEBI:49883"/>
    </cofactor>
    <text evidence="6">Binds 1 [4Fe-4S] cluster. The cluster is coordinated with 3 cysteines and an exchangeable S-adenosyl-L-methionine.</text>
</comment>
<dbReference type="NCBIfam" id="TIGR03904">
    <property type="entry name" value="SAM_YgiQ"/>
    <property type="match status" value="1"/>
</dbReference>
<name>A0A8J6P5V1_9BACT</name>
<dbReference type="InterPro" id="IPR020612">
    <property type="entry name" value="Methylthiotransferase_CS"/>
</dbReference>
<feature type="binding site" evidence="6">
    <location>
        <position position="301"/>
    </location>
    <ligand>
        <name>[4Fe-4S] cluster</name>
        <dbReference type="ChEBI" id="CHEBI:49883"/>
        <note>4Fe-4S-S-AdoMet</note>
    </ligand>
</feature>
<dbReference type="SUPFAM" id="SSF102114">
    <property type="entry name" value="Radical SAM enzymes"/>
    <property type="match status" value="1"/>
</dbReference>
<dbReference type="InterPro" id="IPR022946">
    <property type="entry name" value="UPF0313"/>
</dbReference>
<evidence type="ECO:0000256" key="1">
    <source>
        <dbReference type="ARBA" id="ARBA00022485"/>
    </source>
</evidence>
<evidence type="ECO:0000256" key="4">
    <source>
        <dbReference type="ARBA" id="ARBA00023004"/>
    </source>
</evidence>
<gene>
    <name evidence="8" type="ORF">H8D96_15890</name>
</gene>
<dbReference type="PANTHER" id="PTHR32331:SF0">
    <property type="entry name" value="UPF0313 PROTEIN YGIQ"/>
    <property type="match status" value="1"/>
</dbReference>
<dbReference type="Proteomes" id="UP000605201">
    <property type="component" value="Unassembled WGS sequence"/>
</dbReference>
<keyword evidence="1 6" id="KW-0004">4Fe-4S</keyword>
<dbReference type="GO" id="GO:0051539">
    <property type="term" value="F:4 iron, 4 sulfur cluster binding"/>
    <property type="evidence" value="ECO:0007669"/>
    <property type="project" value="UniProtKB-KW"/>
</dbReference>
<feature type="domain" description="Radical SAM core" evidence="7">
    <location>
        <begin position="286"/>
        <end position="563"/>
    </location>
</feature>
<dbReference type="GO" id="GO:0005506">
    <property type="term" value="F:iron ion binding"/>
    <property type="evidence" value="ECO:0007669"/>
    <property type="project" value="UniProtKB-UniRule"/>
</dbReference>
<evidence type="ECO:0000256" key="6">
    <source>
        <dbReference type="HAMAP-Rule" id="MF_01251"/>
    </source>
</evidence>
<sequence length="564" mass="64079">MFLPTTKNELNALGWKSPDVILVTGDTYVDSPFIGVAVIGKVLRDAGYTVAIIAQPDINSGKDIGRLGEPNLFWGITSGCMDSMISNYTPTNKRRKRDDLTGGGLNIRRPDMAVIAYTNLVRRYFKKTKPIVIGGIEASLRRISHYHYRSGSIRRSILFDAKADILVYGMGEKTTLELAENIRRRRPVTDVRGICYIAAEKKEGYIELPSHADVAVDSAKFTEMFKIFYKNNDPITGKGLCQKQDSRYLIQNPPQFPPTSEELDHIHALDYERDVHPYYAAWGPVRALETIRFAITTHRGCYGDCNFCAISVHQGQRVVDRSEASILKEASILTNHPEFKGYIHDVGGPTANMYGIECERKKTKGTCRNKRCLTPVVCNKLEISHLPQIALLKKLRQMPKVKKVFIGSGIRHDLVLKDQRYGLQYLEEIIRHHISGQLKVAPEHSEDHILALMGKPSIENFLEFFRCFEKINSRMGKKQFLTCYFIAAYPGCTLQDMERLNRFSRRVLKFKPRQIQIFTPSPSTPATLMYYTGKAYDSGKPIFVEKDKRNKEKQKNLILKGLSG</sequence>
<feature type="binding site" evidence="6">
    <location>
        <position position="305"/>
    </location>
    <ligand>
        <name>[4Fe-4S] cluster</name>
        <dbReference type="ChEBI" id="CHEBI:49883"/>
        <note>4Fe-4S-S-AdoMet</note>
    </ligand>
</feature>
<keyword evidence="5 6" id="KW-0411">Iron-sulfur</keyword>
<dbReference type="Pfam" id="PF08497">
    <property type="entry name" value="Radical_SAM_N"/>
    <property type="match status" value="1"/>
</dbReference>
<dbReference type="AlphaFoldDB" id="A0A8J6P5V1"/>
<evidence type="ECO:0000259" key="7">
    <source>
        <dbReference type="PROSITE" id="PS51918"/>
    </source>
</evidence>
<comment type="similarity">
    <text evidence="6">Belongs to the UPF0313 family.</text>
</comment>
<dbReference type="EMBL" id="JACNIG010000295">
    <property type="protein sequence ID" value="MBC8433391.1"/>
    <property type="molecule type" value="Genomic_DNA"/>
</dbReference>
<evidence type="ECO:0000313" key="9">
    <source>
        <dbReference type="Proteomes" id="UP000605201"/>
    </source>
</evidence>
<evidence type="ECO:0000313" key="8">
    <source>
        <dbReference type="EMBL" id="MBC8433391.1"/>
    </source>
</evidence>
<dbReference type="GO" id="GO:0003824">
    <property type="term" value="F:catalytic activity"/>
    <property type="evidence" value="ECO:0007669"/>
    <property type="project" value="InterPro"/>
</dbReference>
<reference evidence="8 9" key="1">
    <citation type="submission" date="2020-08" db="EMBL/GenBank/DDBJ databases">
        <title>Bridging the membrane lipid divide: bacteria of the FCB group superphylum have the potential to synthesize archaeal ether lipids.</title>
        <authorList>
            <person name="Villanueva L."/>
            <person name="Von Meijenfeldt F.A.B."/>
            <person name="Westbye A.B."/>
            <person name="Yadav S."/>
            <person name="Hopmans E.C."/>
            <person name="Dutilh B.E."/>
            <person name="Sinninghe Damste J.S."/>
        </authorList>
    </citation>
    <scope>NUCLEOTIDE SEQUENCE [LARGE SCALE GENOMIC DNA]</scope>
    <source>
        <strain evidence="8">NIOZ-UU17</strain>
    </source>
</reference>
<dbReference type="PROSITE" id="PS01278">
    <property type="entry name" value="MTTASE_RADICAL"/>
    <property type="match status" value="1"/>
</dbReference>
<keyword evidence="2 6" id="KW-0949">S-adenosyl-L-methionine</keyword>
<comment type="caution">
    <text evidence="8">The sequence shown here is derived from an EMBL/GenBank/DDBJ whole genome shotgun (WGS) entry which is preliminary data.</text>
</comment>
<keyword evidence="4 6" id="KW-0408">Iron</keyword>
<dbReference type="PROSITE" id="PS51918">
    <property type="entry name" value="RADICAL_SAM"/>
    <property type="match status" value="1"/>
</dbReference>
<feature type="binding site" evidence="6">
    <location>
        <position position="308"/>
    </location>
    <ligand>
        <name>[4Fe-4S] cluster</name>
        <dbReference type="ChEBI" id="CHEBI:49883"/>
        <note>4Fe-4S-S-AdoMet</note>
    </ligand>
</feature>
<dbReference type="InterPro" id="IPR007197">
    <property type="entry name" value="rSAM"/>
</dbReference>
<evidence type="ECO:0000256" key="5">
    <source>
        <dbReference type="ARBA" id="ARBA00023014"/>
    </source>
</evidence>
<dbReference type="PANTHER" id="PTHR32331">
    <property type="entry name" value="UPF0313 PROTEIN YGIQ"/>
    <property type="match status" value="1"/>
</dbReference>
<accession>A0A8J6P5V1</accession>
<dbReference type="InterPro" id="IPR023404">
    <property type="entry name" value="rSAM_horseshoe"/>
</dbReference>
<dbReference type="InterPro" id="IPR058240">
    <property type="entry name" value="rSAM_sf"/>
</dbReference>
<evidence type="ECO:0000256" key="3">
    <source>
        <dbReference type="ARBA" id="ARBA00022723"/>
    </source>
</evidence>
<evidence type="ECO:0000256" key="2">
    <source>
        <dbReference type="ARBA" id="ARBA00022691"/>
    </source>
</evidence>
<keyword evidence="3 6" id="KW-0479">Metal-binding</keyword>
<dbReference type="Gene3D" id="3.80.30.20">
    <property type="entry name" value="tm_1862 like domain"/>
    <property type="match status" value="1"/>
</dbReference>
<dbReference type="InterPro" id="IPR013704">
    <property type="entry name" value="UPF0313_N"/>
</dbReference>
<dbReference type="SFLD" id="SFLDG01082">
    <property type="entry name" value="B12-binding_domain_containing"/>
    <property type="match status" value="1"/>
</dbReference>
<dbReference type="SFLD" id="SFLDG01069">
    <property type="entry name" value="UPF0313"/>
    <property type="match status" value="1"/>
</dbReference>
<dbReference type="SMART" id="SM00729">
    <property type="entry name" value="Elp3"/>
    <property type="match status" value="1"/>
</dbReference>
<dbReference type="InterPro" id="IPR006638">
    <property type="entry name" value="Elp3/MiaA/NifB-like_rSAM"/>
</dbReference>
<protein>
    <submittedName>
        <fullName evidence="8">YgiQ family radical SAM protein</fullName>
    </submittedName>
</protein>
<dbReference type="SFLD" id="SFLDS00029">
    <property type="entry name" value="Radical_SAM"/>
    <property type="match status" value="1"/>
</dbReference>